<dbReference type="Gene3D" id="2.80.10.50">
    <property type="match status" value="4"/>
</dbReference>
<evidence type="ECO:0000256" key="4">
    <source>
        <dbReference type="ARBA" id="ARBA00010878"/>
    </source>
</evidence>
<keyword evidence="5" id="KW-0963">Cytoplasm</keyword>
<dbReference type="GO" id="GO:0071013">
    <property type="term" value="C:catalytic step 2 spliceosome"/>
    <property type="evidence" value="ECO:0007669"/>
    <property type="project" value="TreeGrafter"/>
</dbReference>
<dbReference type="GO" id="GO:0051015">
    <property type="term" value="F:actin filament binding"/>
    <property type="evidence" value="ECO:0007669"/>
    <property type="project" value="InterPro"/>
</dbReference>
<dbReference type="GO" id="GO:0030674">
    <property type="term" value="F:protein-macromolecule adaptor activity"/>
    <property type="evidence" value="ECO:0007669"/>
    <property type="project" value="InterPro"/>
</dbReference>
<dbReference type="AlphaFoldDB" id="A0A8W8MTD6"/>
<dbReference type="PANTHER" id="PTHR12928:SF0">
    <property type="entry name" value="FSHD REGION GENE 1"/>
    <property type="match status" value="1"/>
</dbReference>
<evidence type="ECO:0000313" key="10">
    <source>
        <dbReference type="EnsemblMetazoa" id="G34983.1:cds"/>
    </source>
</evidence>
<dbReference type="OrthoDB" id="10259868at2759"/>
<dbReference type="SUPFAM" id="SSF50405">
    <property type="entry name" value="Actin-crosslinking proteins"/>
    <property type="match status" value="4"/>
</dbReference>
<keyword evidence="6" id="KW-0009">Actin-binding</keyword>
<accession>A0A8W8MTD6</accession>
<evidence type="ECO:0000259" key="9">
    <source>
        <dbReference type="Pfam" id="PF06268"/>
    </source>
</evidence>
<dbReference type="CDD" id="cd23334">
    <property type="entry name" value="beta-trefoil_FSCN_rpt1"/>
    <property type="match status" value="1"/>
</dbReference>
<evidence type="ECO:0000256" key="2">
    <source>
        <dbReference type="ARBA" id="ARBA00004604"/>
    </source>
</evidence>
<keyword evidence="11" id="KW-1185">Reference proteome</keyword>
<dbReference type="GO" id="GO:0005730">
    <property type="term" value="C:nucleolus"/>
    <property type="evidence" value="ECO:0007669"/>
    <property type="project" value="UniProtKB-SubCell"/>
</dbReference>
<comment type="subcellular location">
    <subcellularLocation>
        <location evidence="1">Cytoplasm</location>
        <location evidence="1">Cytoskeleton</location>
    </subcellularLocation>
    <subcellularLocation>
        <location evidence="2">Nucleus</location>
        <location evidence="2">Nucleolus</location>
    </subcellularLocation>
</comment>
<proteinExistence type="inferred from homology"/>
<feature type="domain" description="Fascin-like" evidence="9">
    <location>
        <begin position="272"/>
        <end position="378"/>
    </location>
</feature>
<dbReference type="Pfam" id="PF06268">
    <property type="entry name" value="Fascin"/>
    <property type="match status" value="3"/>
</dbReference>
<dbReference type="InterPro" id="IPR022768">
    <property type="entry name" value="Fascin-like_dom"/>
</dbReference>
<dbReference type="InterPro" id="IPR010414">
    <property type="entry name" value="FRG1"/>
</dbReference>
<evidence type="ECO:0000256" key="1">
    <source>
        <dbReference type="ARBA" id="ARBA00004245"/>
    </source>
</evidence>
<comment type="similarity">
    <text evidence="4">Belongs to the FRG1 family.</text>
</comment>
<reference evidence="10" key="1">
    <citation type="submission" date="2022-08" db="UniProtKB">
        <authorList>
            <consortium name="EnsemblMetazoa"/>
        </authorList>
    </citation>
    <scope>IDENTIFICATION</scope>
    <source>
        <strain evidence="10">05x7-T-G4-1.051#20</strain>
    </source>
</reference>
<dbReference type="PANTHER" id="PTHR12928">
    <property type="entry name" value="FRG1 PROTEIN"/>
    <property type="match status" value="1"/>
</dbReference>
<dbReference type="CDD" id="cd23335">
    <property type="entry name" value="beta-trefoil_FSCN_rpt2"/>
    <property type="match status" value="1"/>
</dbReference>
<dbReference type="Proteomes" id="UP000005408">
    <property type="component" value="Unassembled WGS sequence"/>
</dbReference>
<keyword evidence="7" id="KW-0206">Cytoskeleton</keyword>
<evidence type="ECO:0000256" key="5">
    <source>
        <dbReference type="ARBA" id="ARBA00022490"/>
    </source>
</evidence>
<dbReference type="InterPro" id="IPR008999">
    <property type="entry name" value="Actin-crosslinking"/>
</dbReference>
<dbReference type="GO" id="GO:0055120">
    <property type="term" value="C:striated muscle dense body"/>
    <property type="evidence" value="ECO:0007669"/>
    <property type="project" value="TreeGrafter"/>
</dbReference>
<feature type="domain" description="Fascin-like" evidence="9">
    <location>
        <begin position="18"/>
        <end position="126"/>
    </location>
</feature>
<evidence type="ECO:0000256" key="6">
    <source>
        <dbReference type="ARBA" id="ARBA00023203"/>
    </source>
</evidence>
<evidence type="ECO:0000256" key="7">
    <source>
        <dbReference type="ARBA" id="ARBA00023212"/>
    </source>
</evidence>
<keyword evidence="8" id="KW-0539">Nucleus</keyword>
<dbReference type="FunFam" id="2.80.10.50:FF:000008">
    <property type="entry name" value="Fascin"/>
    <property type="match status" value="1"/>
</dbReference>
<name>A0A8W8MTD6_MAGGI</name>
<dbReference type="FunFam" id="2.80.10.50:FF:000015">
    <property type="entry name" value="Fascin"/>
    <property type="match status" value="1"/>
</dbReference>
<protein>
    <recommendedName>
        <fullName evidence="9">Fascin-like domain-containing protein</fullName>
    </recommendedName>
</protein>
<dbReference type="OMA" id="RWAFRNK"/>
<dbReference type="CDD" id="cd23336">
    <property type="entry name" value="beta-trefoil_FSCN_rpt3"/>
    <property type="match status" value="1"/>
</dbReference>
<dbReference type="GO" id="GO:0005856">
    <property type="term" value="C:cytoskeleton"/>
    <property type="evidence" value="ECO:0007669"/>
    <property type="project" value="UniProtKB-SubCell"/>
</dbReference>
<organism evidence="10 11">
    <name type="scientific">Magallana gigas</name>
    <name type="common">Pacific oyster</name>
    <name type="synonym">Crassostrea gigas</name>
    <dbReference type="NCBI Taxonomy" id="29159"/>
    <lineage>
        <taxon>Eukaryota</taxon>
        <taxon>Metazoa</taxon>
        <taxon>Spiralia</taxon>
        <taxon>Lophotrochozoa</taxon>
        <taxon>Mollusca</taxon>
        <taxon>Bivalvia</taxon>
        <taxon>Autobranchia</taxon>
        <taxon>Pteriomorphia</taxon>
        <taxon>Ostreida</taxon>
        <taxon>Ostreoidea</taxon>
        <taxon>Ostreidae</taxon>
        <taxon>Magallana</taxon>
    </lineage>
</organism>
<dbReference type="CDD" id="cd23337">
    <property type="entry name" value="beta-trefoil_FSCN_rpt4"/>
    <property type="match status" value="1"/>
</dbReference>
<evidence type="ECO:0000256" key="3">
    <source>
        <dbReference type="ARBA" id="ARBA00007415"/>
    </source>
</evidence>
<evidence type="ECO:0000256" key="8">
    <source>
        <dbReference type="ARBA" id="ARBA00023242"/>
    </source>
</evidence>
<sequence length="505" mass="56320">MESENFFEWKIGIMNIEEKYLTAEGYGDKVNACGTSLRQKQTWTVEFHGDETVYIRSYARNFLSVDRLGTVTCAAAERGENEQFVVEYATDGSGRWAFRNKKQKHYLAGTQDKIDCLAKKASEEELSLWNTPFVLHPQLTLFSLAGKKFAIADKDGVKVSGTKAWGSHALFTLVYHCGKYRFITADNRSLCKDGTLVDTHDKDTLFGIEVHLSVDKALTGLAFKDNEGRFLSASSASGLLKAQQKQLKKETLFRFDLCHPQVSILGTEGKMAHVAFGNEVMLKKQNNEPSTSEIFQLEYHGKKKKWSIETYEGTFWGVGQRGRIDANAKTVSDDNLFEITWLSNGMAAIKGSNGKPLVSTGTGNLAANLPDDAIDEGFQIRLLNRPQIVFRCDFGYIGMKNATGSNKDEYICTKPFPSVISVQQMEDGKYSLQSENGKYWCINLQAGGYPSIKANSAEPVPFVLEFRDTSVVTILAPNERYMTCDKVGHFHATSTEPGSKCLLFI</sequence>
<comment type="similarity">
    <text evidence="3">Belongs to the fascin family.</text>
</comment>
<feature type="domain" description="Fascin-like" evidence="9">
    <location>
        <begin position="148"/>
        <end position="254"/>
    </location>
</feature>
<evidence type="ECO:0000313" key="11">
    <source>
        <dbReference type="Proteomes" id="UP000005408"/>
    </source>
</evidence>
<dbReference type="EnsemblMetazoa" id="G34983.1">
    <property type="protein sequence ID" value="G34983.1:cds"/>
    <property type="gene ID" value="G34983"/>
</dbReference>